<reference evidence="6 7" key="1">
    <citation type="submission" date="2023-06" db="EMBL/GenBank/DDBJ databases">
        <title>Black Yeasts Isolated from many extreme environments.</title>
        <authorList>
            <person name="Coleine C."/>
            <person name="Stajich J.E."/>
            <person name="Selbmann L."/>
        </authorList>
    </citation>
    <scope>NUCLEOTIDE SEQUENCE [LARGE SCALE GENOMIC DNA]</scope>
    <source>
        <strain evidence="6 7">CCFEE 5887</strain>
    </source>
</reference>
<dbReference type="CDD" id="cd07730">
    <property type="entry name" value="metallo-hydrolase-like_MBL-fold"/>
    <property type="match status" value="1"/>
</dbReference>
<keyword evidence="5" id="KW-0862">Zinc</keyword>
<gene>
    <name evidence="6" type="ORF">LTR25_009232</name>
</gene>
<accession>A0AAV9PVE9</accession>
<dbReference type="Proteomes" id="UP001345827">
    <property type="component" value="Unassembled WGS sequence"/>
</dbReference>
<proteinExistence type="inferred from homology"/>
<sequence>MHTSHRGSTFLALRSHRRRRRDLEGHGHRLPPAGPDQVYVKVAALNGGFLTLPERNFVTDPDPQKGTTVPSMCFLIEHPSGKSKSTTENANTTRVVFDLGIKRDLSKYVQPATQHHITTRQPVYSSADARSSLLNGGLDPAKGDVDYVILSHIHWDHIGLPADYPSSKFIVGSGTLYILENGAPHYPLERIEKGALPVDRTIELPAVPGSDRKHMAATVQTDHEWQSISTLPNAVDFFGDGSLWIIDAPGHIHGHVNALLRVGPDKWVYLGGDCCHDRRIITGEKQILEYDNGQGKLKSAHAELSKARKTIENVQELIRVNGEEAVEWIVAHDWKWASENQNRFFPGWMY</sequence>
<evidence type="ECO:0008006" key="8">
    <source>
        <dbReference type="Google" id="ProtNLM"/>
    </source>
</evidence>
<dbReference type="GO" id="GO:0016787">
    <property type="term" value="F:hydrolase activity"/>
    <property type="evidence" value="ECO:0007669"/>
    <property type="project" value="UniProtKB-KW"/>
</dbReference>
<evidence type="ECO:0000256" key="2">
    <source>
        <dbReference type="ARBA" id="ARBA00007749"/>
    </source>
</evidence>
<comment type="similarity">
    <text evidence="2">Belongs to the metallo-beta-lactamase superfamily.</text>
</comment>
<dbReference type="PANTHER" id="PTHR42978:SF2">
    <property type="entry name" value="102 KBASES UNSTABLE REGION: FROM 1 TO 119443"/>
    <property type="match status" value="1"/>
</dbReference>
<evidence type="ECO:0000313" key="6">
    <source>
        <dbReference type="EMBL" id="KAK5529988.1"/>
    </source>
</evidence>
<dbReference type="InterPro" id="IPR036866">
    <property type="entry name" value="RibonucZ/Hydroxyglut_hydro"/>
</dbReference>
<dbReference type="PANTHER" id="PTHR42978">
    <property type="entry name" value="QUORUM-QUENCHING LACTONASE YTNP-RELATED-RELATED"/>
    <property type="match status" value="1"/>
</dbReference>
<evidence type="ECO:0000256" key="5">
    <source>
        <dbReference type="ARBA" id="ARBA00022833"/>
    </source>
</evidence>
<dbReference type="SUPFAM" id="SSF56281">
    <property type="entry name" value="Metallo-hydrolase/oxidoreductase"/>
    <property type="match status" value="1"/>
</dbReference>
<dbReference type="InterPro" id="IPR051013">
    <property type="entry name" value="MBL_superfamily_lactonases"/>
</dbReference>
<evidence type="ECO:0000256" key="1">
    <source>
        <dbReference type="ARBA" id="ARBA00001947"/>
    </source>
</evidence>
<organism evidence="6 7">
    <name type="scientific">Vermiconidia calcicola</name>
    <dbReference type="NCBI Taxonomy" id="1690605"/>
    <lineage>
        <taxon>Eukaryota</taxon>
        <taxon>Fungi</taxon>
        <taxon>Dikarya</taxon>
        <taxon>Ascomycota</taxon>
        <taxon>Pezizomycotina</taxon>
        <taxon>Dothideomycetes</taxon>
        <taxon>Dothideomycetidae</taxon>
        <taxon>Mycosphaerellales</taxon>
        <taxon>Extremaceae</taxon>
        <taxon>Vermiconidia</taxon>
    </lineage>
</organism>
<evidence type="ECO:0000313" key="7">
    <source>
        <dbReference type="Proteomes" id="UP001345827"/>
    </source>
</evidence>
<dbReference type="AlphaFoldDB" id="A0AAV9PVE9"/>
<keyword evidence="3" id="KW-0479">Metal-binding</keyword>
<dbReference type="GO" id="GO:0046872">
    <property type="term" value="F:metal ion binding"/>
    <property type="evidence" value="ECO:0007669"/>
    <property type="project" value="UniProtKB-KW"/>
</dbReference>
<evidence type="ECO:0000256" key="4">
    <source>
        <dbReference type="ARBA" id="ARBA00022801"/>
    </source>
</evidence>
<keyword evidence="7" id="KW-1185">Reference proteome</keyword>
<dbReference type="EMBL" id="JAXLQG010000020">
    <property type="protein sequence ID" value="KAK5529988.1"/>
    <property type="molecule type" value="Genomic_DNA"/>
</dbReference>
<protein>
    <recommendedName>
        <fullName evidence="8">Metallo-beta-lactamase domain-containing protein</fullName>
    </recommendedName>
</protein>
<dbReference type="Gene3D" id="3.60.15.10">
    <property type="entry name" value="Ribonuclease Z/Hydroxyacylglutathione hydrolase-like"/>
    <property type="match status" value="1"/>
</dbReference>
<name>A0AAV9PVE9_9PEZI</name>
<keyword evidence="4" id="KW-0378">Hydrolase</keyword>
<evidence type="ECO:0000256" key="3">
    <source>
        <dbReference type="ARBA" id="ARBA00022723"/>
    </source>
</evidence>
<comment type="cofactor">
    <cofactor evidence="1">
        <name>Zn(2+)</name>
        <dbReference type="ChEBI" id="CHEBI:29105"/>
    </cofactor>
</comment>
<comment type="caution">
    <text evidence="6">The sequence shown here is derived from an EMBL/GenBank/DDBJ whole genome shotgun (WGS) entry which is preliminary data.</text>
</comment>